<protein>
    <submittedName>
        <fullName evidence="1">Uncharacterized protein</fullName>
    </submittedName>
</protein>
<dbReference type="OrthoDB" id="10524951at2759"/>
<keyword evidence="2" id="KW-1185">Reference proteome</keyword>
<evidence type="ECO:0000313" key="2">
    <source>
        <dbReference type="Proteomes" id="UP000198211"/>
    </source>
</evidence>
<dbReference type="EMBL" id="NBNE01000378">
    <property type="protein sequence ID" value="OWZ19965.1"/>
    <property type="molecule type" value="Genomic_DNA"/>
</dbReference>
<gene>
    <name evidence="1" type="ORF">PHMEG_0005698</name>
</gene>
<dbReference type="STRING" id="4795.A0A225WQQ1"/>
<proteinExistence type="predicted"/>
<organism evidence="1 2">
    <name type="scientific">Phytophthora megakarya</name>
    <dbReference type="NCBI Taxonomy" id="4795"/>
    <lineage>
        <taxon>Eukaryota</taxon>
        <taxon>Sar</taxon>
        <taxon>Stramenopiles</taxon>
        <taxon>Oomycota</taxon>
        <taxon>Peronosporomycetes</taxon>
        <taxon>Peronosporales</taxon>
        <taxon>Peronosporaceae</taxon>
        <taxon>Phytophthora</taxon>
    </lineage>
</organism>
<comment type="caution">
    <text evidence="1">The sequence shown here is derived from an EMBL/GenBank/DDBJ whole genome shotgun (WGS) entry which is preliminary data.</text>
</comment>
<dbReference type="Proteomes" id="UP000198211">
    <property type="component" value="Unassembled WGS sequence"/>
</dbReference>
<evidence type="ECO:0000313" key="1">
    <source>
        <dbReference type="EMBL" id="OWZ19965.1"/>
    </source>
</evidence>
<name>A0A225WQQ1_9STRA</name>
<sequence>MEGLEASRKATNSGAIPKFARICGGNYVDRVDSKASTRIQIERTFVSPKGNRLLIGEAAVVSYAIKSRLLNDMNDGEKLNSDTEMRPEEDAGNDDILVYGAVCASQIDTNAQLSQNTLDELFRPSSDSEIDRSQSAIT</sequence>
<accession>A0A225WQQ1</accession>
<dbReference type="AlphaFoldDB" id="A0A225WQQ1"/>
<reference evidence="2" key="1">
    <citation type="submission" date="2017-03" db="EMBL/GenBank/DDBJ databases">
        <title>Phytopthora megakarya and P. palmivora, two closely related causual agents of cacao black pod achieved similar genome size and gene model numbers by different mechanisms.</title>
        <authorList>
            <person name="Ali S."/>
            <person name="Shao J."/>
            <person name="Larry D.J."/>
            <person name="Kronmiller B."/>
            <person name="Shen D."/>
            <person name="Strem M.D."/>
            <person name="Melnick R.L."/>
            <person name="Guiltinan M.J."/>
            <person name="Tyler B.M."/>
            <person name="Meinhardt L.W."/>
            <person name="Bailey B.A."/>
        </authorList>
    </citation>
    <scope>NUCLEOTIDE SEQUENCE [LARGE SCALE GENOMIC DNA]</scope>
    <source>
        <strain evidence="2">zdho120</strain>
    </source>
</reference>